<name>A0A451GGG1_9RHOB</name>
<dbReference type="EMBL" id="SBLC01000076">
    <property type="protein sequence ID" value="RWY35610.1"/>
    <property type="molecule type" value="Genomic_DNA"/>
</dbReference>
<reference evidence="2 3" key="1">
    <citation type="journal article" date="2015" name="Int. J. Syst. Evol. Microbiol.">
        <title>Gemmobacter intermedius sp. nov., isolated from a white stork (Ciconia ciconia).</title>
        <authorList>
            <person name="Kampfer P."/>
            <person name="Jerzak L."/>
            <person name="Wilharm G."/>
            <person name="Golke J."/>
            <person name="Busse H.J."/>
            <person name="Glaeser S.P."/>
        </authorList>
    </citation>
    <scope>NUCLEOTIDE SEQUENCE [LARGE SCALE GENOMIC DNA]</scope>
    <source>
        <strain evidence="2 3">119/4</strain>
    </source>
</reference>
<evidence type="ECO:0000313" key="3">
    <source>
        <dbReference type="Proteomes" id="UP000287168"/>
    </source>
</evidence>
<keyword evidence="3" id="KW-1185">Reference proteome</keyword>
<proteinExistence type="predicted"/>
<accession>A0A451GGG1</accession>
<dbReference type="RefSeq" id="WP_128490950.1">
    <property type="nucleotide sequence ID" value="NZ_JBHLXB010000005.1"/>
</dbReference>
<feature type="region of interest" description="Disordered" evidence="1">
    <location>
        <begin position="1"/>
        <end position="37"/>
    </location>
</feature>
<dbReference type="AlphaFoldDB" id="A0A451GGG1"/>
<comment type="caution">
    <text evidence="2">The sequence shown here is derived from an EMBL/GenBank/DDBJ whole genome shotgun (WGS) entry which is preliminary data.</text>
</comment>
<protein>
    <submittedName>
        <fullName evidence="2">Uncharacterized protein</fullName>
    </submittedName>
</protein>
<organism evidence="2 3">
    <name type="scientific">Falsigemmobacter intermedius</name>
    <dbReference type="NCBI Taxonomy" id="1553448"/>
    <lineage>
        <taxon>Bacteria</taxon>
        <taxon>Pseudomonadati</taxon>
        <taxon>Pseudomonadota</taxon>
        <taxon>Alphaproteobacteria</taxon>
        <taxon>Rhodobacterales</taxon>
        <taxon>Paracoccaceae</taxon>
        <taxon>Falsigemmobacter</taxon>
    </lineage>
</organism>
<dbReference type="Proteomes" id="UP000287168">
    <property type="component" value="Unassembled WGS sequence"/>
</dbReference>
<evidence type="ECO:0000313" key="2">
    <source>
        <dbReference type="EMBL" id="RWY35610.1"/>
    </source>
</evidence>
<evidence type="ECO:0000256" key="1">
    <source>
        <dbReference type="SAM" id="MobiDB-lite"/>
    </source>
</evidence>
<gene>
    <name evidence="2" type="ORF">EP867_18615</name>
</gene>
<sequence length="87" mass="9897">MSKKKPSMADAFNDLPKAVAAPRGEQEKPPAVFSLTDDDRPKVEAGIAFKILKHERQQLKEWCARHDMTIKEIFLHGWADLKKKKGP</sequence>